<dbReference type="InterPro" id="IPR057823">
    <property type="entry name" value="WWE_RCD1"/>
</dbReference>
<dbReference type="PROSITE" id="PS50918">
    <property type="entry name" value="WWE"/>
    <property type="match status" value="1"/>
</dbReference>
<dbReference type="Gene3D" id="3.30.720.50">
    <property type="match status" value="1"/>
</dbReference>
<organism evidence="3 4">
    <name type="scientific">Romanomermis culicivorax</name>
    <name type="common">Nematode worm</name>
    <dbReference type="NCBI Taxonomy" id="13658"/>
    <lineage>
        <taxon>Eukaryota</taxon>
        <taxon>Metazoa</taxon>
        <taxon>Ecdysozoa</taxon>
        <taxon>Nematoda</taxon>
        <taxon>Enoplea</taxon>
        <taxon>Dorylaimia</taxon>
        <taxon>Mermithida</taxon>
        <taxon>Mermithoidea</taxon>
        <taxon>Mermithidae</taxon>
        <taxon>Romanomermis</taxon>
    </lineage>
</organism>
<proteinExistence type="predicted"/>
<evidence type="ECO:0000313" key="4">
    <source>
        <dbReference type="WBParaSite" id="nRc.2.0.1.t04219-RA"/>
    </source>
</evidence>
<evidence type="ECO:0000313" key="3">
    <source>
        <dbReference type="Proteomes" id="UP000887565"/>
    </source>
</evidence>
<dbReference type="Gene3D" id="1.10.8.10">
    <property type="entry name" value="DNA helicase RuvA subunit, C-terminal domain"/>
    <property type="match status" value="1"/>
</dbReference>
<dbReference type="PROSITE" id="PS50030">
    <property type="entry name" value="UBA"/>
    <property type="match status" value="1"/>
</dbReference>
<dbReference type="SUPFAM" id="SSF117839">
    <property type="entry name" value="WWE domain"/>
    <property type="match status" value="1"/>
</dbReference>
<dbReference type="WBParaSite" id="nRc.2.0.1.t04219-RA">
    <property type="protein sequence ID" value="nRc.2.0.1.t04219-RA"/>
    <property type="gene ID" value="nRc.2.0.1.g04219"/>
</dbReference>
<dbReference type="PROSITE" id="PS50330">
    <property type="entry name" value="UIM"/>
    <property type="match status" value="1"/>
</dbReference>
<dbReference type="InterPro" id="IPR041918">
    <property type="entry name" value="UBA_HUWE1"/>
</dbReference>
<feature type="domain" description="UBA" evidence="1">
    <location>
        <begin position="114"/>
        <end position="153"/>
    </location>
</feature>
<dbReference type="SMART" id="SM00165">
    <property type="entry name" value="UBA"/>
    <property type="match status" value="1"/>
</dbReference>
<reference evidence="4" key="1">
    <citation type="submission" date="2022-11" db="UniProtKB">
        <authorList>
            <consortium name="WormBaseParasite"/>
        </authorList>
    </citation>
    <scope>IDENTIFICATION</scope>
</reference>
<dbReference type="SUPFAM" id="SSF46934">
    <property type="entry name" value="UBA-like"/>
    <property type="match status" value="1"/>
</dbReference>
<dbReference type="Proteomes" id="UP000887565">
    <property type="component" value="Unplaced"/>
</dbReference>
<dbReference type="InterPro" id="IPR004170">
    <property type="entry name" value="WWE_dom"/>
</dbReference>
<dbReference type="InterPro" id="IPR015940">
    <property type="entry name" value="UBA"/>
</dbReference>
<evidence type="ECO:0000259" key="2">
    <source>
        <dbReference type="PROSITE" id="PS50918"/>
    </source>
</evidence>
<dbReference type="Pfam" id="PF00627">
    <property type="entry name" value="UBA"/>
    <property type="match status" value="1"/>
</dbReference>
<name>A0A915HR54_ROMCU</name>
<evidence type="ECO:0000259" key="1">
    <source>
        <dbReference type="PROSITE" id="PS50030"/>
    </source>
</evidence>
<accession>A0A915HR54</accession>
<dbReference type="CDD" id="cd14288">
    <property type="entry name" value="UBA_HUWE1"/>
    <property type="match status" value="1"/>
</dbReference>
<dbReference type="InterPro" id="IPR009060">
    <property type="entry name" value="UBA-like_sf"/>
</dbReference>
<dbReference type="InterPro" id="IPR037197">
    <property type="entry name" value="WWE_dom_sf"/>
</dbReference>
<keyword evidence="3" id="KW-1185">Reference proteome</keyword>
<dbReference type="InterPro" id="IPR003903">
    <property type="entry name" value="UIM_dom"/>
</dbReference>
<protein>
    <submittedName>
        <fullName evidence="4">UBA domain-containing protein</fullName>
    </submittedName>
</protein>
<dbReference type="Pfam" id="PF23467">
    <property type="entry name" value="WWE_5"/>
    <property type="match status" value="1"/>
</dbReference>
<dbReference type="AlphaFoldDB" id="A0A915HR54"/>
<sequence>MEDVYSQFALVWLGLIEKLVNPQCILESTYQYYETNGTLGFNASQYLAVTHKMAFDEIVANWSRLTNINGRVSDLTLNLMCHIIRSESVAKKEGITEKEKEIEKREEARSLADQINASHLQQLIDMGFTREAAIEALITTPNVDQAAEYLLTMSLRNPRGSTQADEEDQLRQAIALSLGGHSQESDIIQSSTNPLSLSIDQPKVTSCDPIGFPIVSEIILPLDKAEALSMDDLKNFFDNKLLACWLALIDKSPELVYRVADLLSVAIRKSSTIWTIDFLNKFCTELKTSPQALISICEKENLSNEEKVREITYSTEAHGLSIRLHLLCLLTEEFKRPCSTLLSKTNTLESLVELLSKCSHIFQPVWPNIVDMRTPKWIAPLLLCLDSYERECATLKHRLDIERLDRITWKYWDNRNWSNFTLQINKQITDAFKAGNRIFKFVNNRRRYMIDFILMVQVNLDSGYQRPIIFVPTTKELESTEQDLSTTTVDDGGSV</sequence>
<feature type="domain" description="WWE" evidence="2">
    <location>
        <begin position="394"/>
        <end position="470"/>
    </location>
</feature>